<dbReference type="GO" id="GO:0004777">
    <property type="term" value="F:succinate-semialdehyde dehydrogenase (NAD+) activity"/>
    <property type="evidence" value="ECO:0007669"/>
    <property type="project" value="TreeGrafter"/>
</dbReference>
<keyword evidence="7" id="KW-1185">Reference proteome</keyword>
<evidence type="ECO:0000256" key="2">
    <source>
        <dbReference type="ARBA" id="ARBA00023002"/>
    </source>
</evidence>
<evidence type="ECO:0000256" key="1">
    <source>
        <dbReference type="ARBA" id="ARBA00009986"/>
    </source>
</evidence>
<dbReference type="InterPro" id="IPR016163">
    <property type="entry name" value="Ald_DH_C"/>
</dbReference>
<dbReference type="Proteomes" id="UP000252792">
    <property type="component" value="Unassembled WGS sequence"/>
</dbReference>
<dbReference type="PROSITE" id="PS00687">
    <property type="entry name" value="ALDEHYDE_DEHYDR_GLU"/>
    <property type="match status" value="1"/>
</dbReference>
<comment type="caution">
    <text evidence="6">The sequence shown here is derived from an EMBL/GenBank/DDBJ whole genome shotgun (WGS) entry which is preliminary data.</text>
</comment>
<dbReference type="AlphaFoldDB" id="A0A366IX31"/>
<dbReference type="InterPro" id="IPR050740">
    <property type="entry name" value="Aldehyde_DH_Superfamily"/>
</dbReference>
<dbReference type="FunFam" id="3.40.309.10:FF:000004">
    <property type="entry name" value="Succinate-semialdehyde dehydrogenase I"/>
    <property type="match status" value="1"/>
</dbReference>
<evidence type="ECO:0000256" key="4">
    <source>
        <dbReference type="RuleBase" id="RU003345"/>
    </source>
</evidence>
<evidence type="ECO:0000313" key="6">
    <source>
        <dbReference type="EMBL" id="RBP79127.1"/>
    </source>
</evidence>
<dbReference type="InterPro" id="IPR016160">
    <property type="entry name" value="Ald_DH_CS_CYS"/>
</dbReference>
<dbReference type="InterPro" id="IPR029510">
    <property type="entry name" value="Ald_DH_CS_GLU"/>
</dbReference>
<dbReference type="FunFam" id="3.40.605.10:FF:000005">
    <property type="entry name" value="Succinate-semialdehyde dehydrogenase I"/>
    <property type="match status" value="1"/>
</dbReference>
<dbReference type="InterPro" id="IPR015590">
    <property type="entry name" value="Aldehyde_DH_dom"/>
</dbReference>
<dbReference type="SUPFAM" id="SSF53720">
    <property type="entry name" value="ALDH-like"/>
    <property type="match status" value="1"/>
</dbReference>
<gene>
    <name evidence="6" type="ORF">DFP80_11560</name>
</gene>
<dbReference type="OrthoDB" id="9812625at2"/>
<sequence>MLEQKLNDPSLLKQAGFINGQWVNAKDGKTFEVFNPAVGEVIANVADLGTKETLQAIEAAQVAFDDWKVVPAKQRSSLLRRWFELVLDHQEDLAVIMTFEQGKVIAESRGEIAYGASYIEWFAEEAKRIYGDVLPSTSADRRSLVIKQPVGVVGAITPWNFPNAMITRKVAPALAAGCTIVLKPAAETPLSALALAELGRRAGIPAGVFNVVVGTDAKAIGAELTSSSIVKKITFTGSTAVGKLLMEQSAKTVKKTSMELGGNAPVLIFEDADLDKAVEGALVAKFRNAGQTCICANRILVQDSIYEEFISRFTARVSEFVLGDGVSSTSTMGPLISRKAVAGVTSLVDDAVSQGAKICIGGSASNNGDHFFQPTVLRDLNTSMRLAKEEVFGPVAPVFMFSSEKEAVDMANDTEFGLAAYMYTKDHSRIWRVGEALEYGMVGINETAISSEMIPFGGVKESGQGREGSKYGLEDYLEVKYFCLGDI</sequence>
<protein>
    <submittedName>
        <fullName evidence="6">Succinate-semialdehyde dehydrogenase/glutarate-semialdehyde dehydrogenase</fullName>
    </submittedName>
</protein>
<dbReference type="Gene3D" id="3.40.605.10">
    <property type="entry name" value="Aldehyde Dehydrogenase, Chain A, domain 1"/>
    <property type="match status" value="1"/>
</dbReference>
<dbReference type="EMBL" id="QNSE01000015">
    <property type="protein sequence ID" value="RBP79127.1"/>
    <property type="molecule type" value="Genomic_DNA"/>
</dbReference>
<dbReference type="PANTHER" id="PTHR43353:SF5">
    <property type="entry name" value="SUCCINATE-SEMIALDEHYDE DEHYDROGENASE, MITOCHONDRIAL"/>
    <property type="match status" value="1"/>
</dbReference>
<dbReference type="Pfam" id="PF00171">
    <property type="entry name" value="Aldedh"/>
    <property type="match status" value="1"/>
</dbReference>
<proteinExistence type="inferred from homology"/>
<keyword evidence="2 4" id="KW-0560">Oxidoreductase</keyword>
<dbReference type="InterPro" id="IPR010102">
    <property type="entry name" value="Succ_semiAld_DH"/>
</dbReference>
<reference evidence="6 7" key="1">
    <citation type="submission" date="2018-06" db="EMBL/GenBank/DDBJ databases">
        <title>Genomic Encyclopedia of Type Strains, Phase III (KMG-III): the genomes of soil and plant-associated and newly described type strains.</title>
        <authorList>
            <person name="Whitman W."/>
        </authorList>
    </citation>
    <scope>NUCLEOTIDE SEQUENCE [LARGE SCALE GENOMIC DNA]</scope>
    <source>
        <strain evidence="6 7">CECT 7377</strain>
    </source>
</reference>
<evidence type="ECO:0000313" key="7">
    <source>
        <dbReference type="Proteomes" id="UP000252792"/>
    </source>
</evidence>
<accession>A0A366IX31</accession>
<dbReference type="PROSITE" id="PS00070">
    <property type="entry name" value="ALDEHYDE_DEHYDR_CYS"/>
    <property type="match status" value="1"/>
</dbReference>
<comment type="similarity">
    <text evidence="1 4">Belongs to the aldehyde dehydrogenase family.</text>
</comment>
<dbReference type="NCBIfam" id="TIGR01780">
    <property type="entry name" value="SSADH"/>
    <property type="match status" value="1"/>
</dbReference>
<feature type="active site" evidence="3">
    <location>
        <position position="259"/>
    </location>
</feature>
<dbReference type="Gene3D" id="3.40.309.10">
    <property type="entry name" value="Aldehyde Dehydrogenase, Chain A, domain 2"/>
    <property type="match status" value="1"/>
</dbReference>
<dbReference type="InterPro" id="IPR016162">
    <property type="entry name" value="Ald_DH_N"/>
</dbReference>
<dbReference type="CDD" id="cd07103">
    <property type="entry name" value="ALDH_F5_SSADH_GabD"/>
    <property type="match status" value="1"/>
</dbReference>
<dbReference type="RefSeq" id="WP_113918149.1">
    <property type="nucleotide sequence ID" value="NZ_QNSE01000015.1"/>
</dbReference>
<feature type="domain" description="Aldehyde dehydrogenase" evidence="5">
    <location>
        <begin position="22"/>
        <end position="481"/>
    </location>
</feature>
<organism evidence="6 7">
    <name type="scientific">Marinomonas rhizomae</name>
    <dbReference type="NCBI Taxonomy" id="491948"/>
    <lineage>
        <taxon>Bacteria</taxon>
        <taxon>Pseudomonadati</taxon>
        <taxon>Pseudomonadota</taxon>
        <taxon>Gammaproteobacteria</taxon>
        <taxon>Oceanospirillales</taxon>
        <taxon>Oceanospirillaceae</taxon>
        <taxon>Marinomonas</taxon>
    </lineage>
</organism>
<dbReference type="PANTHER" id="PTHR43353">
    <property type="entry name" value="SUCCINATE-SEMIALDEHYDE DEHYDROGENASE, MITOCHONDRIAL"/>
    <property type="match status" value="1"/>
</dbReference>
<dbReference type="InterPro" id="IPR016161">
    <property type="entry name" value="Ald_DH/histidinol_DH"/>
</dbReference>
<evidence type="ECO:0000259" key="5">
    <source>
        <dbReference type="Pfam" id="PF00171"/>
    </source>
</evidence>
<name>A0A366IX31_9GAMM</name>
<dbReference type="GO" id="GO:0009450">
    <property type="term" value="P:gamma-aminobutyric acid catabolic process"/>
    <property type="evidence" value="ECO:0007669"/>
    <property type="project" value="InterPro"/>
</dbReference>
<evidence type="ECO:0000256" key="3">
    <source>
        <dbReference type="PROSITE-ProRule" id="PRU10007"/>
    </source>
</evidence>